<dbReference type="AlphaFoldDB" id="A0A1M5W7N4"/>
<name>A0A1M5W7N4_9BACT</name>
<proteinExistence type="predicted"/>
<reference evidence="1 2" key="1">
    <citation type="submission" date="2016-11" db="EMBL/GenBank/DDBJ databases">
        <authorList>
            <person name="Jaros S."/>
            <person name="Januszkiewicz K."/>
            <person name="Wedrychowicz H."/>
        </authorList>
    </citation>
    <scope>NUCLEOTIDE SEQUENCE [LARGE SCALE GENOMIC DNA]</scope>
    <source>
        <strain evidence="1 2">DSM 9705</strain>
    </source>
</reference>
<gene>
    <name evidence="1" type="ORF">SAMN02745124_02114</name>
</gene>
<accession>A0A1M5W7N4</accession>
<dbReference type="Proteomes" id="UP000184139">
    <property type="component" value="Unassembled WGS sequence"/>
</dbReference>
<evidence type="ECO:0000313" key="1">
    <source>
        <dbReference type="EMBL" id="SHH83203.1"/>
    </source>
</evidence>
<evidence type="ECO:0000313" key="2">
    <source>
        <dbReference type="Proteomes" id="UP000184139"/>
    </source>
</evidence>
<protein>
    <submittedName>
        <fullName evidence="1">Uncharacterized protein</fullName>
    </submittedName>
</protein>
<organism evidence="1 2">
    <name type="scientific">Desulfofustis glycolicus DSM 9705</name>
    <dbReference type="NCBI Taxonomy" id="1121409"/>
    <lineage>
        <taxon>Bacteria</taxon>
        <taxon>Pseudomonadati</taxon>
        <taxon>Thermodesulfobacteriota</taxon>
        <taxon>Desulfobulbia</taxon>
        <taxon>Desulfobulbales</taxon>
        <taxon>Desulfocapsaceae</taxon>
        <taxon>Desulfofustis</taxon>
    </lineage>
</organism>
<dbReference type="RefSeq" id="WP_073375851.1">
    <property type="nucleotide sequence ID" value="NZ_FQXS01000011.1"/>
</dbReference>
<dbReference type="EMBL" id="FQXS01000011">
    <property type="protein sequence ID" value="SHH83203.1"/>
    <property type="molecule type" value="Genomic_DNA"/>
</dbReference>
<sequence>MTSITGGLYRFAPVSSTDMNVSAGKDRCCRSVKEGGDGETVVFLIVLFLTKQYTFRFISAAKGVALVDVPVVAQADDSVERFVSEEWKCAF</sequence>
<keyword evidence="2" id="KW-1185">Reference proteome</keyword>
<dbReference type="STRING" id="1121409.SAMN02745124_02114"/>